<feature type="transmembrane region" description="Helical" evidence="1">
    <location>
        <begin position="113"/>
        <end position="132"/>
    </location>
</feature>
<dbReference type="Pfam" id="PF10990">
    <property type="entry name" value="DUF2809"/>
    <property type="match status" value="1"/>
</dbReference>
<proteinExistence type="predicted"/>
<sequence length="143" mass="16333">MFTSKPVHKLSSASKRVRFYYSVAIIITIALGLASRIYASTLPDILSDHAGDVLWAIMIYIGIRIIWVHRSLLFVAILSLLFCYLIECSQLYQAIWINDIRHTMLGGLVLGKGFLWIDLVRYTFGILLAVGLDDMMLKLRRVR</sequence>
<feature type="transmembrane region" description="Helical" evidence="1">
    <location>
        <begin position="72"/>
        <end position="93"/>
    </location>
</feature>
<accession>A0A1E3L8L9</accession>
<evidence type="ECO:0000256" key="1">
    <source>
        <dbReference type="SAM" id="Phobius"/>
    </source>
</evidence>
<evidence type="ECO:0000313" key="3">
    <source>
        <dbReference type="Proteomes" id="UP000094578"/>
    </source>
</evidence>
<dbReference type="InterPro" id="IPR021257">
    <property type="entry name" value="DUF2809"/>
</dbReference>
<keyword evidence="1" id="KW-0812">Transmembrane</keyword>
<reference evidence="2 3" key="1">
    <citation type="submission" date="2016-08" db="EMBL/GenBank/DDBJ databases">
        <title>Genome sequencing of Paenibacillus sp. TI45-13ar, isolated from Korean traditional nuruk.</title>
        <authorList>
            <person name="Kim S.-J."/>
        </authorList>
    </citation>
    <scope>NUCLEOTIDE SEQUENCE [LARGE SCALE GENOMIC DNA]</scope>
    <source>
        <strain evidence="2 3">TI45-13ar</strain>
    </source>
</reference>
<gene>
    <name evidence="2" type="ORF">PTI45_00394</name>
</gene>
<name>A0A1E3L8L9_9BACL</name>
<dbReference type="Proteomes" id="UP000094578">
    <property type="component" value="Unassembled WGS sequence"/>
</dbReference>
<comment type="caution">
    <text evidence="2">The sequence shown here is derived from an EMBL/GenBank/DDBJ whole genome shotgun (WGS) entry which is preliminary data.</text>
</comment>
<dbReference type="AlphaFoldDB" id="A0A1E3L8L9"/>
<feature type="transmembrane region" description="Helical" evidence="1">
    <location>
        <begin position="50"/>
        <end position="67"/>
    </location>
</feature>
<keyword evidence="3" id="KW-1185">Reference proteome</keyword>
<dbReference type="RefSeq" id="WP_083243294.1">
    <property type="nucleotide sequence ID" value="NZ_MDER01000024.1"/>
</dbReference>
<dbReference type="EMBL" id="MDER01000024">
    <property type="protein sequence ID" value="ODP30152.1"/>
    <property type="molecule type" value="Genomic_DNA"/>
</dbReference>
<evidence type="ECO:0000313" key="2">
    <source>
        <dbReference type="EMBL" id="ODP30152.1"/>
    </source>
</evidence>
<protein>
    <submittedName>
        <fullName evidence="2">Putative membrane protein YjgA</fullName>
    </submittedName>
</protein>
<feature type="transmembrane region" description="Helical" evidence="1">
    <location>
        <begin position="20"/>
        <end position="38"/>
    </location>
</feature>
<organism evidence="2 3">
    <name type="scientific">Paenibacillus nuruki</name>
    <dbReference type="NCBI Taxonomy" id="1886670"/>
    <lineage>
        <taxon>Bacteria</taxon>
        <taxon>Bacillati</taxon>
        <taxon>Bacillota</taxon>
        <taxon>Bacilli</taxon>
        <taxon>Bacillales</taxon>
        <taxon>Paenibacillaceae</taxon>
        <taxon>Paenibacillus</taxon>
    </lineage>
</organism>
<dbReference type="STRING" id="1886670.PTI45_00394"/>
<keyword evidence="1" id="KW-1133">Transmembrane helix</keyword>
<dbReference type="PATRIC" id="fig|1886670.3.peg.410"/>
<keyword evidence="1" id="KW-0472">Membrane</keyword>